<keyword evidence="3" id="KW-1185">Reference proteome</keyword>
<accession>A0A938X8I0</accession>
<evidence type="ECO:0000313" key="3">
    <source>
        <dbReference type="Proteomes" id="UP000774750"/>
    </source>
</evidence>
<dbReference type="RefSeq" id="WP_204445604.1">
    <property type="nucleotide sequence ID" value="NZ_JACJKY010000006.1"/>
</dbReference>
<dbReference type="Proteomes" id="UP000774750">
    <property type="component" value="Unassembled WGS sequence"/>
</dbReference>
<keyword evidence="1" id="KW-0175">Coiled coil</keyword>
<comment type="caution">
    <text evidence="2">The sequence shown here is derived from an EMBL/GenBank/DDBJ whole genome shotgun (WGS) entry which is preliminary data.</text>
</comment>
<evidence type="ECO:0000313" key="2">
    <source>
        <dbReference type="EMBL" id="MBM6920584.1"/>
    </source>
</evidence>
<evidence type="ECO:0000256" key="1">
    <source>
        <dbReference type="SAM" id="Coils"/>
    </source>
</evidence>
<dbReference type="AlphaFoldDB" id="A0A938X8I0"/>
<protein>
    <recommendedName>
        <fullName evidence="4">TFIIB-type domain-containing protein</fullName>
    </recommendedName>
</protein>
<feature type="coiled-coil region" evidence="1">
    <location>
        <begin position="36"/>
        <end position="63"/>
    </location>
</feature>
<dbReference type="InterPro" id="IPR054688">
    <property type="entry name" value="CD1247_N"/>
</dbReference>
<proteinExistence type="predicted"/>
<organism evidence="2 3">
    <name type="scientific">Merdimmobilis hominis</name>
    <dbReference type="NCBI Taxonomy" id="2897707"/>
    <lineage>
        <taxon>Bacteria</taxon>
        <taxon>Bacillati</taxon>
        <taxon>Bacillota</taxon>
        <taxon>Clostridia</taxon>
        <taxon>Eubacteriales</taxon>
        <taxon>Oscillospiraceae</taxon>
        <taxon>Merdimmobilis</taxon>
    </lineage>
</organism>
<dbReference type="EMBL" id="JACJKY010000006">
    <property type="protein sequence ID" value="MBM6920584.1"/>
    <property type="molecule type" value="Genomic_DNA"/>
</dbReference>
<name>A0A938X8I0_9FIRM</name>
<reference evidence="2" key="2">
    <citation type="journal article" date="2021" name="Sci. Rep.">
        <title>The distribution of antibiotic resistance genes in chicken gut microbiota commensals.</title>
        <authorList>
            <person name="Juricova H."/>
            <person name="Matiasovicova J."/>
            <person name="Kubasova T."/>
            <person name="Cejkova D."/>
            <person name="Rychlik I."/>
        </authorList>
    </citation>
    <scope>NUCLEOTIDE SEQUENCE</scope>
    <source>
        <strain evidence="2">An559</strain>
    </source>
</reference>
<evidence type="ECO:0008006" key="4">
    <source>
        <dbReference type="Google" id="ProtNLM"/>
    </source>
</evidence>
<sequence>MSMGESVSYLKGLAEGLNIDKSTSEGKLLLAIVDVLDDMAAEIAEIEEAADEQAELLDIIDEDLGSLEEDFYGDEDEDDDEDCCDGDLYEVTCPNCGDEIYLDEDMLLEGNTNCPNCGEKLEFDFDGCDCGCEDDEDCGCGCGCEH</sequence>
<reference evidence="2" key="1">
    <citation type="submission" date="2020-08" db="EMBL/GenBank/DDBJ databases">
        <authorList>
            <person name="Cejkova D."/>
            <person name="Kubasova T."/>
            <person name="Jahodarova E."/>
            <person name="Rychlik I."/>
        </authorList>
    </citation>
    <scope>NUCLEOTIDE SEQUENCE</scope>
    <source>
        <strain evidence="2">An559</strain>
    </source>
</reference>
<gene>
    <name evidence="2" type="ORF">H6A12_05360</name>
</gene>
<dbReference type="NCBIfam" id="NF045650">
    <property type="entry name" value="CD1247_Nterm"/>
    <property type="match status" value="1"/>
</dbReference>